<dbReference type="AlphaFoldDB" id="A0A367XLH6"/>
<protein>
    <recommendedName>
        <fullName evidence="3">DUF3126 domain-containing protein</fullName>
    </recommendedName>
</protein>
<dbReference type="EMBL" id="JPWH01000002">
    <property type="protein sequence ID" value="RCK53592.1"/>
    <property type="molecule type" value="Genomic_DNA"/>
</dbReference>
<sequence length="72" mass="8298">MTPSEIARVTNYLRRTFDNNRIAIDPPRSKGQPVEMRIGDEFLGVLHRDEDEGEISYSLQIMILEEDLPPLV</sequence>
<dbReference type="OrthoDB" id="7632283at2"/>
<dbReference type="InterPro" id="IPR021473">
    <property type="entry name" value="DUF3126"/>
</dbReference>
<proteinExistence type="predicted"/>
<reference evidence="1 2" key="1">
    <citation type="submission" date="2014-07" db="EMBL/GenBank/DDBJ databases">
        <title>Draft genome sequence of Thalassospira profundimaris S25-3-2.</title>
        <authorList>
            <person name="Lai Q."/>
            <person name="Shao Z."/>
        </authorList>
    </citation>
    <scope>NUCLEOTIDE SEQUENCE [LARGE SCALE GENOMIC DNA]</scope>
    <source>
        <strain evidence="1 2">S25-3-2</strain>
    </source>
</reference>
<gene>
    <name evidence="1" type="ORF">TH25_03470</name>
</gene>
<dbReference type="RefSeq" id="WP_114087243.1">
    <property type="nucleotide sequence ID" value="NZ_JPWH01000002.1"/>
</dbReference>
<dbReference type="Pfam" id="PF11324">
    <property type="entry name" value="DUF3126"/>
    <property type="match status" value="1"/>
</dbReference>
<evidence type="ECO:0000313" key="1">
    <source>
        <dbReference type="EMBL" id="RCK53592.1"/>
    </source>
</evidence>
<organism evidence="1 2">
    <name type="scientific">Thalassospira profundimaris</name>
    <dbReference type="NCBI Taxonomy" id="502049"/>
    <lineage>
        <taxon>Bacteria</taxon>
        <taxon>Pseudomonadati</taxon>
        <taxon>Pseudomonadota</taxon>
        <taxon>Alphaproteobacteria</taxon>
        <taxon>Rhodospirillales</taxon>
        <taxon>Thalassospiraceae</taxon>
        <taxon>Thalassospira</taxon>
    </lineage>
</organism>
<dbReference type="Proteomes" id="UP000252517">
    <property type="component" value="Unassembled WGS sequence"/>
</dbReference>
<name>A0A367XLH6_9PROT</name>
<comment type="caution">
    <text evidence="1">The sequence shown here is derived from an EMBL/GenBank/DDBJ whole genome shotgun (WGS) entry which is preliminary data.</text>
</comment>
<accession>A0A367XLH6</accession>
<evidence type="ECO:0000313" key="2">
    <source>
        <dbReference type="Proteomes" id="UP000252517"/>
    </source>
</evidence>
<evidence type="ECO:0008006" key="3">
    <source>
        <dbReference type="Google" id="ProtNLM"/>
    </source>
</evidence>